<protein>
    <submittedName>
        <fullName evidence="8">PAS domain S-box-containing protein/diguanylate cyclase (GGDEF) domain-containing protein</fullName>
    </submittedName>
</protein>
<dbReference type="CDD" id="cd06225">
    <property type="entry name" value="HAMP"/>
    <property type="match status" value="1"/>
</dbReference>
<dbReference type="InterPro" id="IPR029787">
    <property type="entry name" value="Nucleotide_cyclase"/>
</dbReference>
<dbReference type="SUPFAM" id="SSF141868">
    <property type="entry name" value="EAL domain-like"/>
    <property type="match status" value="1"/>
</dbReference>
<feature type="domain" description="PAC" evidence="4">
    <location>
        <begin position="602"/>
        <end position="658"/>
    </location>
</feature>
<dbReference type="PROSITE" id="PS50885">
    <property type="entry name" value="HAMP"/>
    <property type="match status" value="1"/>
</dbReference>
<dbReference type="NCBIfam" id="TIGR00254">
    <property type="entry name" value="GGDEF"/>
    <property type="match status" value="1"/>
</dbReference>
<dbReference type="InterPro" id="IPR035919">
    <property type="entry name" value="EAL_sf"/>
</dbReference>
<dbReference type="Pfam" id="PF00563">
    <property type="entry name" value="EAL"/>
    <property type="match status" value="1"/>
</dbReference>
<dbReference type="RefSeq" id="WP_072909577.1">
    <property type="nucleotide sequence ID" value="NZ_FQZT01000014.1"/>
</dbReference>
<accession>A0A1M6LP00</accession>
<dbReference type="SUPFAM" id="SSF55785">
    <property type="entry name" value="PYP-like sensor domain (PAS domain)"/>
    <property type="match status" value="2"/>
</dbReference>
<dbReference type="PROSITE" id="PS50112">
    <property type="entry name" value="PAS"/>
    <property type="match status" value="1"/>
</dbReference>
<keyword evidence="2" id="KW-0175">Coiled coil</keyword>
<dbReference type="GO" id="GO:0006355">
    <property type="term" value="P:regulation of DNA-templated transcription"/>
    <property type="evidence" value="ECO:0007669"/>
    <property type="project" value="InterPro"/>
</dbReference>
<keyword evidence="9" id="KW-1185">Reference proteome</keyword>
<reference evidence="8 9" key="1">
    <citation type="submission" date="2016-11" db="EMBL/GenBank/DDBJ databases">
        <authorList>
            <person name="Jaros S."/>
            <person name="Januszkiewicz K."/>
            <person name="Wedrychowicz H."/>
        </authorList>
    </citation>
    <scope>NUCLEOTIDE SEQUENCE [LARGE SCALE GENOMIC DNA]</scope>
    <source>
        <strain evidence="8 9">DSM 5091</strain>
    </source>
</reference>
<dbReference type="EMBL" id="FQZT01000014">
    <property type="protein sequence ID" value="SHJ72883.1"/>
    <property type="molecule type" value="Genomic_DNA"/>
</dbReference>
<evidence type="ECO:0000259" key="3">
    <source>
        <dbReference type="PROSITE" id="PS50112"/>
    </source>
</evidence>
<dbReference type="NCBIfam" id="TIGR00229">
    <property type="entry name" value="sensory_box"/>
    <property type="match status" value="2"/>
</dbReference>
<dbReference type="InterPro" id="IPR013656">
    <property type="entry name" value="PAS_4"/>
</dbReference>
<feature type="coiled-coil region" evidence="2">
    <location>
        <begin position="387"/>
        <end position="414"/>
    </location>
</feature>
<dbReference type="InterPro" id="IPR003660">
    <property type="entry name" value="HAMP_dom"/>
</dbReference>
<dbReference type="Pfam" id="PF08448">
    <property type="entry name" value="PAS_4"/>
    <property type="match status" value="1"/>
</dbReference>
<dbReference type="SMART" id="SM00267">
    <property type="entry name" value="GGDEF"/>
    <property type="match status" value="1"/>
</dbReference>
<feature type="domain" description="EAL" evidence="5">
    <location>
        <begin position="839"/>
        <end position="1093"/>
    </location>
</feature>
<dbReference type="SMART" id="SM00091">
    <property type="entry name" value="PAS"/>
    <property type="match status" value="2"/>
</dbReference>
<dbReference type="PROSITE" id="PS50887">
    <property type="entry name" value="GGDEF"/>
    <property type="match status" value="1"/>
</dbReference>
<dbReference type="PANTHER" id="PTHR44757">
    <property type="entry name" value="DIGUANYLATE CYCLASE DGCP"/>
    <property type="match status" value="1"/>
</dbReference>
<dbReference type="Proteomes" id="UP000184171">
    <property type="component" value="Unassembled WGS sequence"/>
</dbReference>
<evidence type="ECO:0000313" key="8">
    <source>
        <dbReference type="EMBL" id="SHJ72883.1"/>
    </source>
</evidence>
<evidence type="ECO:0000256" key="1">
    <source>
        <dbReference type="ARBA" id="ARBA00051114"/>
    </source>
</evidence>
<proteinExistence type="predicted"/>
<dbReference type="SMART" id="SM00052">
    <property type="entry name" value="EAL"/>
    <property type="match status" value="1"/>
</dbReference>
<dbReference type="InterPro" id="IPR043128">
    <property type="entry name" value="Rev_trsase/Diguanyl_cyclase"/>
</dbReference>
<sequence>MLIKQKVLLTTLALFIVPVFAIGAISYFLAENFLLKSRQDSLEVVAQMKARKIEDFIQQKTCSYYEIRKSENVQHYLKRYRDALVSGDRAVLANTQLSFDRAMGPFQEIAGLDGIFLTDAAGEIFYQSNPYHRDTGLHDDLPLHGIDLQEIIESRMSRVVFVQSDHEQGEDSFFLIGPIISKQSEFLALMVFEVGMTSIYTEIDSSTGLGQTGKTTLGKKIDETHFVHLTSFVRGQETARRTAVEFIETEELMPMQEAVLGRSGTGIWKNCEGVEIIASWAYLPKLDLGLVAKIDLDEAFASIDLFKKFTVGLILGMVSLGLLIGLKVAKSAAAPILQLQEGTDLVGQGNFYHRLPVERKDEFGSLAQAFNNMTENLLRVTASRDQLNTEIAERIEVEERLSESEKRLRDLFDNANDLIHSATSDGEILFVNRAWRDTLGYSPEEISSLNIFDVIHPDYHESCSAFFGNSSPASPAAAIETAFVTKDGRRIELEGNVSFQFKDGLPIASRGIFRDTTDRKEAEKAVESERKFLQSVIDGVDDPLYVIANDYRVLLMNRVAQGMLREDARDARNLTCHLASHNSKQPCHGTDHPCPLEQVKQTGRSVTVVHTHIMKDGEERVFELVASPLKDEQGRLRGIIESSRDVTEKRKAEIALHENEKRLNFLAHHDPLTRLANRVLFNERLAQALAKARRSKQQVALLFLDLDRFKNINDSLGHAFGDQVLKTVAERLDLLVRSTDTVARLGGDEFLVIAENIDGPQSAANLAQKVLDAFQAPVVIQTQELAVTASVGISLFPTDGRDSEELLKCADVAMYGSKKSGGNSFQFYTPDMNAHTHDLLMLERDIARAVKENQFAIYYQPQLDLQSGKLIGVEALVRWQHPEKGLLNPLDFIPLAEETGLIVALGKWILQASCHQAKQWCDAGYDPGRICVNISGRQFRHGTLVSLIDETLTDSGLNPEMLELEITESVIMEDVEETFQTFAALQDRKIGLAVDDFGTGYSSLNYLRRFPISKFKIDRSFIQDITHDSNDAAIANTVIALAKSLNVAVIAEGIETEAQLEMLLGMGCRQGQGFFFSEPLNAQDMEKFLAGDFSCQQLLAQARANSTSSF</sequence>
<dbReference type="InterPro" id="IPR035965">
    <property type="entry name" value="PAS-like_dom_sf"/>
</dbReference>
<dbReference type="AlphaFoldDB" id="A0A1M6LP00"/>
<dbReference type="CDD" id="cd01949">
    <property type="entry name" value="GGDEF"/>
    <property type="match status" value="1"/>
</dbReference>
<dbReference type="GO" id="GO:0016020">
    <property type="term" value="C:membrane"/>
    <property type="evidence" value="ECO:0007669"/>
    <property type="project" value="InterPro"/>
</dbReference>
<dbReference type="Pfam" id="PF00989">
    <property type="entry name" value="PAS"/>
    <property type="match status" value="1"/>
</dbReference>
<evidence type="ECO:0000259" key="5">
    <source>
        <dbReference type="PROSITE" id="PS50883"/>
    </source>
</evidence>
<dbReference type="FunFam" id="3.30.70.270:FF:000001">
    <property type="entry name" value="Diguanylate cyclase domain protein"/>
    <property type="match status" value="1"/>
</dbReference>
<feature type="domain" description="HAMP" evidence="6">
    <location>
        <begin position="330"/>
        <end position="382"/>
    </location>
</feature>
<dbReference type="PANTHER" id="PTHR44757:SF2">
    <property type="entry name" value="BIOFILM ARCHITECTURE MAINTENANCE PROTEIN MBAA"/>
    <property type="match status" value="1"/>
</dbReference>
<evidence type="ECO:0000259" key="7">
    <source>
        <dbReference type="PROSITE" id="PS50887"/>
    </source>
</evidence>
<feature type="domain" description="PAS" evidence="3">
    <location>
        <begin position="404"/>
        <end position="461"/>
    </location>
</feature>
<dbReference type="Gene3D" id="6.10.340.10">
    <property type="match status" value="1"/>
</dbReference>
<gene>
    <name evidence="8" type="ORF">SAMN02745165_03028</name>
</gene>
<evidence type="ECO:0000259" key="4">
    <source>
        <dbReference type="PROSITE" id="PS50113"/>
    </source>
</evidence>
<evidence type="ECO:0000259" key="6">
    <source>
        <dbReference type="PROSITE" id="PS50885"/>
    </source>
</evidence>
<dbReference type="CDD" id="cd00130">
    <property type="entry name" value="PAS"/>
    <property type="match status" value="2"/>
</dbReference>
<feature type="domain" description="GGDEF" evidence="7">
    <location>
        <begin position="697"/>
        <end position="830"/>
    </location>
</feature>
<evidence type="ECO:0000313" key="9">
    <source>
        <dbReference type="Proteomes" id="UP000184171"/>
    </source>
</evidence>
<dbReference type="Gene3D" id="3.20.20.450">
    <property type="entry name" value="EAL domain"/>
    <property type="match status" value="1"/>
</dbReference>
<dbReference type="FunFam" id="3.20.20.450:FF:000001">
    <property type="entry name" value="Cyclic di-GMP phosphodiesterase yahA"/>
    <property type="match status" value="1"/>
</dbReference>
<dbReference type="CDD" id="cd01948">
    <property type="entry name" value="EAL"/>
    <property type="match status" value="1"/>
</dbReference>
<comment type="catalytic activity">
    <reaction evidence="1">
        <text>3',3'-c-di-GMP + H2O = 5'-phosphoguanylyl(3'-&gt;5')guanosine + H(+)</text>
        <dbReference type="Rhea" id="RHEA:24902"/>
        <dbReference type="ChEBI" id="CHEBI:15377"/>
        <dbReference type="ChEBI" id="CHEBI:15378"/>
        <dbReference type="ChEBI" id="CHEBI:58754"/>
        <dbReference type="ChEBI" id="CHEBI:58805"/>
        <dbReference type="EC" id="3.1.4.52"/>
    </reaction>
    <physiologicalReaction direction="left-to-right" evidence="1">
        <dbReference type="Rhea" id="RHEA:24903"/>
    </physiologicalReaction>
</comment>
<dbReference type="Gene3D" id="3.30.70.270">
    <property type="match status" value="1"/>
</dbReference>
<dbReference type="GO" id="GO:0071732">
    <property type="term" value="P:cellular response to nitric oxide"/>
    <property type="evidence" value="ECO:0007669"/>
    <property type="project" value="UniProtKB-ARBA"/>
</dbReference>
<dbReference type="GO" id="GO:0071111">
    <property type="term" value="F:cyclic-guanylate-specific phosphodiesterase activity"/>
    <property type="evidence" value="ECO:0007669"/>
    <property type="project" value="UniProtKB-EC"/>
</dbReference>
<dbReference type="InterPro" id="IPR000014">
    <property type="entry name" value="PAS"/>
</dbReference>
<dbReference type="STRING" id="1122189.SAMN02745165_03028"/>
<dbReference type="InterPro" id="IPR000700">
    <property type="entry name" value="PAS-assoc_C"/>
</dbReference>
<dbReference type="GO" id="GO:0007165">
    <property type="term" value="P:signal transduction"/>
    <property type="evidence" value="ECO:0007669"/>
    <property type="project" value="InterPro"/>
</dbReference>
<dbReference type="PROSITE" id="PS50113">
    <property type="entry name" value="PAC"/>
    <property type="match status" value="1"/>
</dbReference>
<organism evidence="8 9">
    <name type="scientific">Malonomonas rubra DSM 5091</name>
    <dbReference type="NCBI Taxonomy" id="1122189"/>
    <lineage>
        <taxon>Bacteria</taxon>
        <taxon>Pseudomonadati</taxon>
        <taxon>Thermodesulfobacteriota</taxon>
        <taxon>Desulfuromonadia</taxon>
        <taxon>Desulfuromonadales</taxon>
        <taxon>Geopsychrobacteraceae</taxon>
        <taxon>Malonomonas</taxon>
    </lineage>
</organism>
<dbReference type="SUPFAM" id="SSF55073">
    <property type="entry name" value="Nucleotide cyclase"/>
    <property type="match status" value="1"/>
</dbReference>
<dbReference type="InterPro" id="IPR052155">
    <property type="entry name" value="Biofilm_reg_signaling"/>
</dbReference>
<dbReference type="InterPro" id="IPR000160">
    <property type="entry name" value="GGDEF_dom"/>
</dbReference>
<dbReference type="SUPFAM" id="SSF158472">
    <property type="entry name" value="HAMP domain-like"/>
    <property type="match status" value="1"/>
</dbReference>
<evidence type="ECO:0000256" key="2">
    <source>
        <dbReference type="SAM" id="Coils"/>
    </source>
</evidence>
<dbReference type="Pfam" id="PF00990">
    <property type="entry name" value="GGDEF"/>
    <property type="match status" value="1"/>
</dbReference>
<dbReference type="Gene3D" id="3.30.450.20">
    <property type="entry name" value="PAS domain"/>
    <property type="match status" value="2"/>
</dbReference>
<name>A0A1M6LP00_MALRU</name>
<dbReference type="InterPro" id="IPR013767">
    <property type="entry name" value="PAS_fold"/>
</dbReference>
<dbReference type="SMART" id="SM00304">
    <property type="entry name" value="HAMP"/>
    <property type="match status" value="1"/>
</dbReference>
<dbReference type="InterPro" id="IPR001633">
    <property type="entry name" value="EAL_dom"/>
</dbReference>
<dbReference type="Pfam" id="PF00672">
    <property type="entry name" value="HAMP"/>
    <property type="match status" value="1"/>
</dbReference>
<dbReference type="PROSITE" id="PS50883">
    <property type="entry name" value="EAL"/>
    <property type="match status" value="1"/>
</dbReference>
<dbReference type="OrthoDB" id="9777298at2"/>
<dbReference type="SMART" id="SM00086">
    <property type="entry name" value="PAC"/>
    <property type="match status" value="2"/>
</dbReference>
<dbReference type="InterPro" id="IPR001610">
    <property type="entry name" value="PAC"/>
</dbReference>